<dbReference type="EMBL" id="AP025320">
    <property type="protein sequence ID" value="BDD12732.1"/>
    <property type="molecule type" value="Genomic_DNA"/>
</dbReference>
<geneLocation type="plasmid" evidence="1 2">
    <name>pFA6</name>
</geneLocation>
<evidence type="ECO:0000313" key="1">
    <source>
        <dbReference type="EMBL" id="BDD12732.1"/>
    </source>
</evidence>
<accession>A0AAU9CY45</accession>
<protein>
    <submittedName>
        <fullName evidence="1">Uncharacterized protein</fullName>
    </submittedName>
</protein>
<sequence length="101" mass="11474">MEWVELLGSDERGTKAKFVNLLIGESVTGYSVRELSLIYENLLLDKTQTLEFYLTKDDLWGLLRKLSEIGICLGEISCHEEIDEPDISLRNNRVKVGLSLS</sequence>
<dbReference type="RefSeq" id="WP_338396030.1">
    <property type="nucleotide sequence ID" value="NZ_AP025320.1"/>
</dbReference>
<reference evidence="1 2" key="1">
    <citation type="submission" date="2021-12" db="EMBL/GenBank/DDBJ databases">
        <title>Genome sequencing of bacteria with rrn-lacking chromosome and rrn-plasmid.</title>
        <authorList>
            <person name="Anda M."/>
            <person name="Iwasaki W."/>
        </authorList>
    </citation>
    <scope>NUCLEOTIDE SEQUENCE [LARGE SCALE GENOMIC DNA]</scope>
    <source>
        <strain evidence="1 2">DSM 100852</strain>
        <plasmid evidence="1 2">pFA6</plasmid>
    </source>
</reference>
<gene>
    <name evidence="1" type="ORF">FUAX_51640</name>
</gene>
<dbReference type="KEGG" id="fax:FUAX_51640"/>
<organism evidence="1 2">
    <name type="scientific">Fulvitalea axinellae</name>
    <dbReference type="NCBI Taxonomy" id="1182444"/>
    <lineage>
        <taxon>Bacteria</taxon>
        <taxon>Pseudomonadati</taxon>
        <taxon>Bacteroidota</taxon>
        <taxon>Cytophagia</taxon>
        <taxon>Cytophagales</taxon>
        <taxon>Persicobacteraceae</taxon>
        <taxon>Fulvitalea</taxon>
    </lineage>
</organism>
<name>A0AAU9CY45_9BACT</name>
<dbReference type="Proteomes" id="UP001348817">
    <property type="component" value="Plasmid pFA6"/>
</dbReference>
<proteinExistence type="predicted"/>
<keyword evidence="1" id="KW-0614">Plasmid</keyword>
<evidence type="ECO:0000313" key="2">
    <source>
        <dbReference type="Proteomes" id="UP001348817"/>
    </source>
</evidence>
<dbReference type="AlphaFoldDB" id="A0AAU9CY45"/>
<keyword evidence="2" id="KW-1185">Reference proteome</keyword>